<dbReference type="InterPro" id="IPR029068">
    <property type="entry name" value="Glyas_Bleomycin-R_OHBP_Dase"/>
</dbReference>
<dbReference type="PANTHER" id="PTHR36113:SF1">
    <property type="entry name" value="GLYOXALASE_BLEOMYCIN RESISTANCE PROTEIN_DIOXYGENASE"/>
    <property type="match status" value="1"/>
</dbReference>
<dbReference type="CDD" id="cd06587">
    <property type="entry name" value="VOC"/>
    <property type="match status" value="1"/>
</dbReference>
<dbReference type="Pfam" id="PF00903">
    <property type="entry name" value="Glyoxalase"/>
    <property type="match status" value="1"/>
</dbReference>
<accession>A0ABT9GWF0</accession>
<protein>
    <submittedName>
        <fullName evidence="2">VOC family protein</fullName>
    </submittedName>
</protein>
<evidence type="ECO:0000313" key="3">
    <source>
        <dbReference type="Proteomes" id="UP001231616"/>
    </source>
</evidence>
<dbReference type="InterPro" id="IPR037523">
    <property type="entry name" value="VOC_core"/>
</dbReference>
<dbReference type="RefSeq" id="WP_305892623.1">
    <property type="nucleotide sequence ID" value="NZ_JAUZVZ010000004.1"/>
</dbReference>
<evidence type="ECO:0000259" key="1">
    <source>
        <dbReference type="PROSITE" id="PS51819"/>
    </source>
</evidence>
<sequence length="151" mass="17374">MYLEHVNLVVTDIDAMLKFYRAAFPHWRVRDKGYGDWYGKPRKWLHFGDDYHYLALSDNGEGGNRELEGHSVGLAHFAYVTANLDAVIARLNNAGYAIAKAGSTEPFRKNVYFIDPAGFEVEFVEYLSDMPAERNLNREMNLQHAQQQEVM</sequence>
<organism evidence="2 3">
    <name type="scientific">Alkalimonas collagenimarina</name>
    <dbReference type="NCBI Taxonomy" id="400390"/>
    <lineage>
        <taxon>Bacteria</taxon>
        <taxon>Pseudomonadati</taxon>
        <taxon>Pseudomonadota</taxon>
        <taxon>Gammaproteobacteria</taxon>
        <taxon>Alkalimonas</taxon>
    </lineage>
</organism>
<dbReference type="Proteomes" id="UP001231616">
    <property type="component" value="Unassembled WGS sequence"/>
</dbReference>
<dbReference type="PANTHER" id="PTHR36113">
    <property type="entry name" value="LYASE, PUTATIVE-RELATED-RELATED"/>
    <property type="match status" value="1"/>
</dbReference>
<keyword evidence="3" id="KW-1185">Reference proteome</keyword>
<feature type="domain" description="VOC" evidence="1">
    <location>
        <begin position="2"/>
        <end position="126"/>
    </location>
</feature>
<dbReference type="PROSITE" id="PS51819">
    <property type="entry name" value="VOC"/>
    <property type="match status" value="1"/>
</dbReference>
<reference evidence="2 3" key="1">
    <citation type="submission" date="2023-08" db="EMBL/GenBank/DDBJ databases">
        <authorList>
            <person name="Joshi A."/>
            <person name="Thite S."/>
        </authorList>
    </citation>
    <scope>NUCLEOTIDE SEQUENCE [LARGE SCALE GENOMIC DNA]</scope>
    <source>
        <strain evidence="2 3">AC40</strain>
    </source>
</reference>
<dbReference type="Gene3D" id="3.10.180.10">
    <property type="entry name" value="2,3-Dihydroxybiphenyl 1,2-Dioxygenase, domain 1"/>
    <property type="match status" value="1"/>
</dbReference>
<dbReference type="InterPro" id="IPR004360">
    <property type="entry name" value="Glyas_Fos-R_dOase_dom"/>
</dbReference>
<evidence type="ECO:0000313" key="2">
    <source>
        <dbReference type="EMBL" id="MDP4535362.1"/>
    </source>
</evidence>
<gene>
    <name evidence="2" type="ORF">Q3O60_04065</name>
</gene>
<dbReference type="EMBL" id="JAUZVZ010000004">
    <property type="protein sequence ID" value="MDP4535362.1"/>
    <property type="molecule type" value="Genomic_DNA"/>
</dbReference>
<name>A0ABT9GWF0_9GAMM</name>
<dbReference type="InterPro" id="IPR051332">
    <property type="entry name" value="Fosfomycin_Res_Enzymes"/>
</dbReference>
<dbReference type="SUPFAM" id="SSF54593">
    <property type="entry name" value="Glyoxalase/Bleomycin resistance protein/Dihydroxybiphenyl dioxygenase"/>
    <property type="match status" value="1"/>
</dbReference>
<comment type="caution">
    <text evidence="2">The sequence shown here is derived from an EMBL/GenBank/DDBJ whole genome shotgun (WGS) entry which is preliminary data.</text>
</comment>
<proteinExistence type="predicted"/>